<dbReference type="PANTHER" id="PTHR35037:SF7">
    <property type="entry name" value="AUTOTRANSPORTER"/>
    <property type="match status" value="1"/>
</dbReference>
<dbReference type="Pfam" id="PF03212">
    <property type="entry name" value="Pertactin"/>
    <property type="match status" value="1"/>
</dbReference>
<gene>
    <name evidence="3" type="ORF">TK06_03860</name>
</gene>
<sequence>MASVAPFIMVCQFTQARTLTDEDLTIGAGGSPDNYQLFGNSTLTANGASTQDIQVAIGGTVNLNGTTVTGGSSNGVELVDSTANIAANSTVTSNGIALALTGNVLGAKATVTDSSLIGGARGASLSAASELTLSNATVTATGATGTGIVSFGGAVQASNNTRITGGQNGVVLRNDISSVKGNQLTLDASHVEGLNGAAIVVSSVAGLPDREAVIDVSNGSTLKGSDGVMLQVTNDGMAALNVDNSVLLGDVVAEAGSIAKVALSNFATLTGRLENVDTLAVNSSGKWVMVEDSQLKNLSMAGGEVQFGQPGSFYTLSVENLSGNGNFIMHADFSNGQADFLNITGTATGTHTLDVASTGVEPTLTNQRIHVVHAASGDAAFSLINGRVDLGTYSYDLLKDGANDWYLDGASKTISPGTASVLALFDASRTAWYGELSTLRSRMGEVRMNQGQSGGWMRAYGNRFDVSADSGMAYRQTQQGLAFGVDTPVPSVGDGQWVFGLMGGYSRSDLDLIHGTSGTVNSFYVGSYATWLDAESGYYFDGVLKFNRFQNESKVSLSDGAQAKGRYNTHGLGTTLEFGRHIKLDEGYFIEPFGQVSALAVQGKRYQLDNGMAADGNRSYSLLGKVGASAGRDIDLGNGQMLQPYLKAALVNEFAKDNQVKVNSTSFNNDLSGSRLELGGGVAMKVADKVQVHADVDYSQGKKIDQPWGINFGVEYKF</sequence>
<name>A0A165ZUT7_PSEFL</name>
<reference evidence="4" key="1">
    <citation type="submission" date="2016-04" db="EMBL/GenBank/DDBJ databases">
        <authorList>
            <person name="Ray J."/>
            <person name="Price M."/>
            <person name="Deutschbauer A."/>
        </authorList>
    </citation>
    <scope>NUCLEOTIDE SEQUENCE [LARGE SCALE GENOMIC DNA]</scope>
    <source>
        <strain evidence="4">FW300-N2E2</strain>
    </source>
</reference>
<dbReference type="InterPro" id="IPR051551">
    <property type="entry name" value="Autotransporter_adhesion"/>
</dbReference>
<feature type="domain" description="Autotransporter" evidence="2">
    <location>
        <begin position="448"/>
        <end position="718"/>
    </location>
</feature>
<dbReference type="EMBL" id="CP015225">
    <property type="protein sequence ID" value="AMZ75241.1"/>
    <property type="molecule type" value="Genomic_DNA"/>
</dbReference>
<dbReference type="AlphaFoldDB" id="A0A165ZUT7"/>
<dbReference type="InterPro" id="IPR006315">
    <property type="entry name" value="OM_autotransptr_brl_dom"/>
</dbReference>
<dbReference type="InterPro" id="IPR012332">
    <property type="entry name" value="Autotransporter_pectin_lyase_C"/>
</dbReference>
<dbReference type="Gene3D" id="2.40.128.130">
    <property type="entry name" value="Autotransporter beta-domain"/>
    <property type="match status" value="1"/>
</dbReference>
<organism evidence="3 4">
    <name type="scientific">Pseudomonas fluorescens</name>
    <dbReference type="NCBI Taxonomy" id="294"/>
    <lineage>
        <taxon>Bacteria</taxon>
        <taxon>Pseudomonadati</taxon>
        <taxon>Pseudomonadota</taxon>
        <taxon>Gammaproteobacteria</taxon>
        <taxon>Pseudomonadales</taxon>
        <taxon>Pseudomonadaceae</taxon>
        <taxon>Pseudomonas</taxon>
    </lineage>
</organism>
<dbReference type="InterPro" id="IPR011050">
    <property type="entry name" value="Pectin_lyase_fold/virulence"/>
</dbReference>
<dbReference type="InterPro" id="IPR005546">
    <property type="entry name" value="Autotransporte_beta"/>
</dbReference>
<dbReference type="PANTHER" id="PTHR35037">
    <property type="entry name" value="C-TERMINAL REGION OF AIDA-LIKE PROTEIN"/>
    <property type="match status" value="1"/>
</dbReference>
<accession>A0A165ZUT7</accession>
<dbReference type="InterPro" id="IPR004899">
    <property type="entry name" value="Pertactin_central"/>
</dbReference>
<dbReference type="PRINTS" id="PR01484">
    <property type="entry name" value="PRTACTNFAMLY"/>
</dbReference>
<dbReference type="SUPFAM" id="SSF51126">
    <property type="entry name" value="Pectin lyase-like"/>
    <property type="match status" value="1"/>
</dbReference>
<dbReference type="NCBIfam" id="TIGR01414">
    <property type="entry name" value="autotrans_barl"/>
    <property type="match status" value="1"/>
</dbReference>
<dbReference type="SUPFAM" id="SSF103515">
    <property type="entry name" value="Autotransporter"/>
    <property type="match status" value="1"/>
</dbReference>
<dbReference type="Gene3D" id="2.160.20.20">
    <property type="match status" value="1"/>
</dbReference>
<dbReference type="Pfam" id="PF03797">
    <property type="entry name" value="Autotransporter"/>
    <property type="match status" value="1"/>
</dbReference>
<keyword evidence="1" id="KW-0732">Signal</keyword>
<evidence type="ECO:0000313" key="4">
    <source>
        <dbReference type="Proteomes" id="UP000076083"/>
    </source>
</evidence>
<dbReference type="InterPro" id="IPR003991">
    <property type="entry name" value="Pertactin_virulence_factor"/>
</dbReference>
<evidence type="ECO:0000256" key="1">
    <source>
        <dbReference type="ARBA" id="ARBA00022729"/>
    </source>
</evidence>
<protein>
    <submittedName>
        <fullName evidence="3">Autotransporter outer membrane beta-barrel domain-containing protein</fullName>
    </submittedName>
</protein>
<dbReference type="CDD" id="cd01343">
    <property type="entry name" value="PL1_Passenger_AT"/>
    <property type="match status" value="1"/>
</dbReference>
<dbReference type="InterPro" id="IPR036709">
    <property type="entry name" value="Autotransporte_beta_dom_sf"/>
</dbReference>
<dbReference type="SMART" id="SM00869">
    <property type="entry name" value="Autotransporter"/>
    <property type="match status" value="1"/>
</dbReference>
<proteinExistence type="predicted"/>
<dbReference type="PROSITE" id="PS51208">
    <property type="entry name" value="AUTOTRANSPORTER"/>
    <property type="match status" value="1"/>
</dbReference>
<reference evidence="3 4" key="2">
    <citation type="journal article" date="2018" name="Nature">
        <title>Mutant phenotypes for thousands of bacterial genes of unknown function.</title>
        <authorList>
            <person name="Price M.N."/>
            <person name="Wetmore K.M."/>
            <person name="Waters R.J."/>
            <person name="Callaghan M."/>
            <person name="Ray J."/>
            <person name="Liu H."/>
            <person name="Kuehl J.V."/>
            <person name="Melnyk R.A."/>
            <person name="Lamson J.S."/>
            <person name="Suh Y."/>
            <person name="Carlson H.K."/>
            <person name="Esquivel Z."/>
            <person name="Sadeeshkumar H."/>
            <person name="Chakraborty R."/>
            <person name="Zane G.M."/>
            <person name="Rubin B.E."/>
            <person name="Wall J.D."/>
            <person name="Visel A."/>
            <person name="Bristow J."/>
            <person name="Blow M.J."/>
            <person name="Arkin A.P."/>
            <person name="Deutschbauer A.M."/>
        </authorList>
    </citation>
    <scope>NUCLEOTIDE SEQUENCE [LARGE SCALE GENOMIC DNA]</scope>
    <source>
        <strain evidence="3 4">FW300-N2E2</strain>
    </source>
</reference>
<evidence type="ECO:0000259" key="2">
    <source>
        <dbReference type="PROSITE" id="PS51208"/>
    </source>
</evidence>
<dbReference type="Proteomes" id="UP000076083">
    <property type="component" value="Chromosome"/>
</dbReference>
<dbReference type="GO" id="GO:0019867">
    <property type="term" value="C:outer membrane"/>
    <property type="evidence" value="ECO:0007669"/>
    <property type="project" value="InterPro"/>
</dbReference>
<evidence type="ECO:0000313" key="3">
    <source>
        <dbReference type="EMBL" id="AMZ75241.1"/>
    </source>
</evidence>